<keyword evidence="2" id="KW-1185">Reference proteome</keyword>
<accession>A0AAE3WAG7</accession>
<name>A0AAE3WAG7_9ACTN</name>
<sequence length="109" mass="11228">MARVAVPVTAITKAGVAPATEVNGDPVNGHSIANGGSTFIVARNNGATPRTVTINLQGSVDGQPITARTVPVPATASRYIGPFDTTRYGSSIEVQVDHADLKLLAFRTA</sequence>
<gene>
    <name evidence="1" type="ORF">J2S42_008372</name>
</gene>
<evidence type="ECO:0000313" key="2">
    <source>
        <dbReference type="Proteomes" id="UP001240236"/>
    </source>
</evidence>
<reference evidence="1 2" key="1">
    <citation type="submission" date="2023-07" db="EMBL/GenBank/DDBJ databases">
        <title>Sequencing the genomes of 1000 actinobacteria strains.</title>
        <authorList>
            <person name="Klenk H.-P."/>
        </authorList>
    </citation>
    <scope>NUCLEOTIDE SEQUENCE [LARGE SCALE GENOMIC DNA]</scope>
    <source>
        <strain evidence="1 2">DSM 44709</strain>
    </source>
</reference>
<evidence type="ECO:0000313" key="1">
    <source>
        <dbReference type="EMBL" id="MDQ0371624.1"/>
    </source>
</evidence>
<proteinExistence type="predicted"/>
<comment type="caution">
    <text evidence="1">The sequence shown here is derived from an EMBL/GenBank/DDBJ whole genome shotgun (WGS) entry which is preliminary data.</text>
</comment>
<dbReference type="Proteomes" id="UP001240236">
    <property type="component" value="Unassembled WGS sequence"/>
</dbReference>
<dbReference type="RefSeq" id="WP_307249374.1">
    <property type="nucleotide sequence ID" value="NZ_JAUSUZ010000002.1"/>
</dbReference>
<organism evidence="1 2">
    <name type="scientific">Catenuloplanes indicus</name>
    <dbReference type="NCBI Taxonomy" id="137267"/>
    <lineage>
        <taxon>Bacteria</taxon>
        <taxon>Bacillati</taxon>
        <taxon>Actinomycetota</taxon>
        <taxon>Actinomycetes</taxon>
        <taxon>Micromonosporales</taxon>
        <taxon>Micromonosporaceae</taxon>
        <taxon>Catenuloplanes</taxon>
    </lineage>
</organism>
<dbReference type="AlphaFoldDB" id="A0AAE3WAG7"/>
<protein>
    <submittedName>
        <fullName evidence="1">Uncharacterized protein</fullName>
    </submittedName>
</protein>
<dbReference type="EMBL" id="JAUSUZ010000002">
    <property type="protein sequence ID" value="MDQ0371624.1"/>
    <property type="molecule type" value="Genomic_DNA"/>
</dbReference>